<proteinExistence type="predicted"/>
<keyword evidence="4" id="KW-0862">Zinc</keyword>
<sequence>MYIELIGLGNASATVVDPIDVYQLALINKSQRIMLVHNHTDGGLKPSDADKEITRILTEGGKLLNIQILDHLIISEDGYYSFLEQGLIESME</sequence>
<dbReference type="PANTHER" id="PTHR30471">
    <property type="entry name" value="DNA REPAIR PROTEIN RADC"/>
    <property type="match status" value="1"/>
</dbReference>
<dbReference type="PROSITE" id="PS50249">
    <property type="entry name" value="MPN"/>
    <property type="match status" value="1"/>
</dbReference>
<evidence type="ECO:0000259" key="6">
    <source>
        <dbReference type="PROSITE" id="PS50249"/>
    </source>
</evidence>
<dbReference type="Gene3D" id="3.40.140.10">
    <property type="entry name" value="Cytidine Deaminase, domain 2"/>
    <property type="match status" value="1"/>
</dbReference>
<dbReference type="Pfam" id="PF04002">
    <property type="entry name" value="RadC"/>
    <property type="match status" value="1"/>
</dbReference>
<dbReference type="GO" id="GO:0008237">
    <property type="term" value="F:metallopeptidase activity"/>
    <property type="evidence" value="ECO:0007669"/>
    <property type="project" value="UniProtKB-KW"/>
</dbReference>
<dbReference type="InterPro" id="IPR025657">
    <property type="entry name" value="RadC_JAB"/>
</dbReference>
<keyword evidence="3" id="KW-0378">Hydrolase</keyword>
<evidence type="ECO:0000256" key="2">
    <source>
        <dbReference type="ARBA" id="ARBA00022723"/>
    </source>
</evidence>
<organism evidence="7">
    <name type="scientific">Candidatus Kentrum sp. LPFa</name>
    <dbReference type="NCBI Taxonomy" id="2126335"/>
    <lineage>
        <taxon>Bacteria</taxon>
        <taxon>Pseudomonadati</taxon>
        <taxon>Pseudomonadota</taxon>
        <taxon>Gammaproteobacteria</taxon>
        <taxon>Candidatus Kentrum</taxon>
    </lineage>
</organism>
<evidence type="ECO:0000256" key="1">
    <source>
        <dbReference type="ARBA" id="ARBA00022670"/>
    </source>
</evidence>
<reference evidence="7" key="1">
    <citation type="submission" date="2019-02" db="EMBL/GenBank/DDBJ databases">
        <authorList>
            <person name="Gruber-Vodicka R. H."/>
            <person name="Seah K. B. B."/>
        </authorList>
    </citation>
    <scope>NUCLEOTIDE SEQUENCE</scope>
    <source>
        <strain evidence="7">BECK_S426</strain>
    </source>
</reference>
<name>A0A450Y0V6_9GAMM</name>
<gene>
    <name evidence="7" type="ORF">BECKLPF1236C_GA0070990_103407</name>
</gene>
<evidence type="ECO:0000256" key="3">
    <source>
        <dbReference type="ARBA" id="ARBA00022801"/>
    </source>
</evidence>
<keyword evidence="5" id="KW-0482">Metalloprotease</keyword>
<dbReference type="InterPro" id="IPR001405">
    <property type="entry name" value="UPF0758"/>
</dbReference>
<dbReference type="AlphaFoldDB" id="A0A450Y0V6"/>
<keyword evidence="1" id="KW-0645">Protease</keyword>
<evidence type="ECO:0000256" key="4">
    <source>
        <dbReference type="ARBA" id="ARBA00022833"/>
    </source>
</evidence>
<evidence type="ECO:0000256" key="5">
    <source>
        <dbReference type="ARBA" id="ARBA00023049"/>
    </source>
</evidence>
<dbReference type="GO" id="GO:0046872">
    <property type="term" value="F:metal ion binding"/>
    <property type="evidence" value="ECO:0007669"/>
    <property type="project" value="UniProtKB-KW"/>
</dbReference>
<dbReference type="EMBL" id="CAADFP010000340">
    <property type="protein sequence ID" value="VFK35168.1"/>
    <property type="molecule type" value="Genomic_DNA"/>
</dbReference>
<dbReference type="PANTHER" id="PTHR30471:SF3">
    <property type="entry name" value="UPF0758 PROTEIN YEES-RELATED"/>
    <property type="match status" value="1"/>
</dbReference>
<dbReference type="InterPro" id="IPR037518">
    <property type="entry name" value="MPN"/>
</dbReference>
<keyword evidence="2" id="KW-0479">Metal-binding</keyword>
<protein>
    <submittedName>
        <fullName evidence="7">RadC-like JAB domain-containing protein</fullName>
    </submittedName>
</protein>
<accession>A0A450Y0V6</accession>
<evidence type="ECO:0000313" key="7">
    <source>
        <dbReference type="EMBL" id="VFK35168.1"/>
    </source>
</evidence>
<feature type="domain" description="MPN" evidence="6">
    <location>
        <begin position="1"/>
        <end position="88"/>
    </location>
</feature>
<dbReference type="GO" id="GO:0006508">
    <property type="term" value="P:proteolysis"/>
    <property type="evidence" value="ECO:0007669"/>
    <property type="project" value="UniProtKB-KW"/>
</dbReference>